<evidence type="ECO:0000313" key="2">
    <source>
        <dbReference type="EMBL" id="SFK70035.1"/>
    </source>
</evidence>
<dbReference type="InterPro" id="IPR007569">
    <property type="entry name" value="DUF559"/>
</dbReference>
<proteinExistence type="predicted"/>
<dbReference type="AlphaFoldDB" id="A0A1I4BMS8"/>
<sequence>MKRLNVERARDLRVSQTNAEQRLWHHLRNRRLQG</sequence>
<keyword evidence="3" id="KW-1185">Reference proteome</keyword>
<name>A0A1I4BMS8_9GAMM</name>
<gene>
    <name evidence="2" type="ORF">SAMN05192579_105178</name>
</gene>
<protein>
    <recommendedName>
        <fullName evidence="1">DUF559 domain-containing protein</fullName>
    </recommendedName>
</protein>
<dbReference type="EMBL" id="FOSR01000005">
    <property type="protein sequence ID" value="SFK70035.1"/>
    <property type="molecule type" value="Genomic_DNA"/>
</dbReference>
<feature type="domain" description="DUF559" evidence="1">
    <location>
        <begin position="7"/>
        <end position="34"/>
    </location>
</feature>
<dbReference type="Proteomes" id="UP000198725">
    <property type="component" value="Unassembled WGS sequence"/>
</dbReference>
<reference evidence="3" key="1">
    <citation type="submission" date="2016-10" db="EMBL/GenBank/DDBJ databases">
        <authorList>
            <person name="Varghese N."/>
            <person name="Submissions S."/>
        </authorList>
    </citation>
    <scope>NUCLEOTIDE SEQUENCE [LARGE SCALE GENOMIC DNA]</scope>
    <source>
        <strain evidence="3">MO64</strain>
    </source>
</reference>
<organism evidence="2 3">
    <name type="scientific">Rhodanobacter glycinis</name>
    <dbReference type="NCBI Taxonomy" id="582702"/>
    <lineage>
        <taxon>Bacteria</taxon>
        <taxon>Pseudomonadati</taxon>
        <taxon>Pseudomonadota</taxon>
        <taxon>Gammaproteobacteria</taxon>
        <taxon>Lysobacterales</taxon>
        <taxon>Rhodanobacteraceae</taxon>
        <taxon>Rhodanobacter</taxon>
    </lineage>
</organism>
<evidence type="ECO:0000259" key="1">
    <source>
        <dbReference type="Pfam" id="PF04480"/>
    </source>
</evidence>
<dbReference type="Pfam" id="PF04480">
    <property type="entry name" value="DUF559"/>
    <property type="match status" value="1"/>
</dbReference>
<evidence type="ECO:0000313" key="3">
    <source>
        <dbReference type="Proteomes" id="UP000198725"/>
    </source>
</evidence>
<accession>A0A1I4BMS8</accession>